<dbReference type="GO" id="GO:0030015">
    <property type="term" value="C:CCR4-NOT core complex"/>
    <property type="evidence" value="ECO:0007669"/>
    <property type="project" value="InterPro"/>
</dbReference>
<dbReference type="GO" id="GO:0017148">
    <property type="term" value="P:negative regulation of translation"/>
    <property type="evidence" value="ECO:0007669"/>
    <property type="project" value="InterPro"/>
</dbReference>
<organism evidence="3 4">
    <name type="scientific">Parascaris univalens</name>
    <name type="common">Nematode worm</name>
    <dbReference type="NCBI Taxonomy" id="6257"/>
    <lineage>
        <taxon>Eukaryota</taxon>
        <taxon>Metazoa</taxon>
        <taxon>Ecdysozoa</taxon>
        <taxon>Nematoda</taxon>
        <taxon>Chromadorea</taxon>
        <taxon>Rhabditida</taxon>
        <taxon>Spirurina</taxon>
        <taxon>Ascaridomorpha</taxon>
        <taxon>Ascaridoidea</taxon>
        <taxon>Ascarididae</taxon>
        <taxon>Parascaris</taxon>
    </lineage>
</organism>
<dbReference type="Proteomes" id="UP000887569">
    <property type="component" value="Unplaced"/>
</dbReference>
<dbReference type="GO" id="GO:0000288">
    <property type="term" value="P:nuclear-transcribed mRNA catabolic process, deadenylation-dependent decay"/>
    <property type="evidence" value="ECO:0007669"/>
    <property type="project" value="TreeGrafter"/>
</dbReference>
<keyword evidence="3" id="KW-1185">Reference proteome</keyword>
<dbReference type="GO" id="GO:0060090">
    <property type="term" value="F:molecular adaptor activity"/>
    <property type="evidence" value="ECO:0007669"/>
    <property type="project" value="TreeGrafter"/>
</dbReference>
<dbReference type="GO" id="GO:0000932">
    <property type="term" value="C:P-body"/>
    <property type="evidence" value="ECO:0007669"/>
    <property type="project" value="TreeGrafter"/>
</dbReference>
<dbReference type="WBParaSite" id="PgR030_g059_t01">
    <property type="protein sequence ID" value="PgR030_g059_t01"/>
    <property type="gene ID" value="PgR030_g059"/>
</dbReference>
<name>A0A915BAL4_PARUN</name>
<dbReference type="InterPro" id="IPR032191">
    <property type="entry name" value="CNOT1_CAF1_bind"/>
</dbReference>
<reference evidence="4" key="1">
    <citation type="submission" date="2022-11" db="UniProtKB">
        <authorList>
            <consortium name="WormBaseParasite"/>
        </authorList>
    </citation>
    <scope>IDENTIFICATION</scope>
</reference>
<dbReference type="InterPro" id="IPR040398">
    <property type="entry name" value="Not1"/>
</dbReference>
<accession>A0A915BAL4</accession>
<dbReference type="PANTHER" id="PTHR13162:SF8">
    <property type="entry name" value="CCR4-NOT TRANSCRIPTION COMPLEX SUBUNIT 1"/>
    <property type="match status" value="1"/>
</dbReference>
<proteinExistence type="predicted"/>
<dbReference type="Gene3D" id="1.25.40.180">
    <property type="match status" value="1"/>
</dbReference>
<evidence type="ECO:0000313" key="4">
    <source>
        <dbReference type="WBParaSite" id="PgR030_g059_t01"/>
    </source>
</evidence>
<dbReference type="Pfam" id="PF16415">
    <property type="entry name" value="CNOT1_CAF1_bind"/>
    <property type="match status" value="1"/>
</dbReference>
<feature type="compositionally biased region" description="Polar residues" evidence="1">
    <location>
        <begin position="237"/>
        <end position="251"/>
    </location>
</feature>
<evidence type="ECO:0000313" key="3">
    <source>
        <dbReference type="Proteomes" id="UP000887569"/>
    </source>
</evidence>
<feature type="domain" description="CCR4-NOT transcription complex subunit 1 CAF1-binding" evidence="2">
    <location>
        <begin position="3"/>
        <end position="199"/>
    </location>
</feature>
<dbReference type="PANTHER" id="PTHR13162">
    <property type="entry name" value="CCR4-NOT TRANSCRIPTION COMPLEX"/>
    <property type="match status" value="1"/>
</dbReference>
<protein>
    <submittedName>
        <fullName evidence="4">CCR4-NOT transcription complex subunit 1 CAF1-binding domain-containing protein</fullName>
    </submittedName>
</protein>
<evidence type="ECO:0000259" key="2">
    <source>
        <dbReference type="Pfam" id="PF16415"/>
    </source>
</evidence>
<feature type="region of interest" description="Disordered" evidence="1">
    <location>
        <begin position="223"/>
        <end position="259"/>
    </location>
</feature>
<sequence length="283" mass="31966">TEEMRAMMNEMGEDFVRWLAQYMVMKRVSIEQNFQPLYNNFLMSVGDRQTREFVKQETFRNIKILLRSDKRQAASNFGDRQLLKNLGLWLGAITIARDRPIVTSDLDMKSLLMEAYYKGQQELLFVVPFIAKIIVSCSKSTVFGANCAWIRAIMRVLAELHNEPDLKLNLKFEIEVLCKELNVDLRNLNVEGVLKDTERLLRVPQQLSDLKMLKQPDMQIGTSPVPGVRLGPDGTVETGNGTPSRQISTPASEVETAGGTPQPGVAVVGWCIRFSFACILQPL</sequence>
<dbReference type="AlphaFoldDB" id="A0A915BAL4"/>
<evidence type="ECO:0000256" key="1">
    <source>
        <dbReference type="SAM" id="MobiDB-lite"/>
    </source>
</evidence>